<protein>
    <submittedName>
        <fullName evidence="6">ABC transporter ATP-binding protein</fullName>
    </submittedName>
</protein>
<dbReference type="InterPro" id="IPR003439">
    <property type="entry name" value="ABC_transporter-like_ATP-bd"/>
</dbReference>
<organism evidence="6 7">
    <name type="scientific">Rhizobium laguerreae</name>
    <dbReference type="NCBI Taxonomy" id="1076926"/>
    <lineage>
        <taxon>Bacteria</taxon>
        <taxon>Pseudomonadati</taxon>
        <taxon>Pseudomonadota</taxon>
        <taxon>Alphaproteobacteria</taxon>
        <taxon>Hyphomicrobiales</taxon>
        <taxon>Rhizobiaceae</taxon>
        <taxon>Rhizobium/Agrobacterium group</taxon>
        <taxon>Rhizobium</taxon>
    </lineage>
</organism>
<reference evidence="6" key="1">
    <citation type="submission" date="2020-04" db="EMBL/GenBank/DDBJ databases">
        <title>Global-level population genomics supports evidence of horizontal gene transfer on evolution of Rhizobia in Lentils.</title>
        <authorList>
            <person name="Gai Y."/>
            <person name="Cook D."/>
            <person name="Riely B."/>
        </authorList>
    </citation>
    <scope>NUCLEOTIDE SEQUENCE</scope>
    <source>
        <strain evidence="6">TLR9</strain>
    </source>
</reference>
<dbReference type="InterPro" id="IPR050093">
    <property type="entry name" value="ABC_SmlMolc_Importer"/>
</dbReference>
<dbReference type="SUPFAM" id="SSF52540">
    <property type="entry name" value="P-loop containing nucleoside triphosphate hydrolases"/>
    <property type="match status" value="1"/>
</dbReference>
<evidence type="ECO:0000256" key="2">
    <source>
        <dbReference type="ARBA" id="ARBA00022448"/>
    </source>
</evidence>
<keyword evidence="3" id="KW-0547">Nucleotide-binding</keyword>
<evidence type="ECO:0000313" key="6">
    <source>
        <dbReference type="EMBL" id="MBY3064542.1"/>
    </source>
</evidence>
<dbReference type="PANTHER" id="PTHR42781">
    <property type="entry name" value="SPERMIDINE/PUTRESCINE IMPORT ATP-BINDING PROTEIN POTA"/>
    <property type="match status" value="1"/>
</dbReference>
<dbReference type="GO" id="GO:0005886">
    <property type="term" value="C:plasma membrane"/>
    <property type="evidence" value="ECO:0007669"/>
    <property type="project" value="UniProtKB-ARBA"/>
</dbReference>
<name>A0AB35FCV6_9HYPH</name>
<dbReference type="InterPro" id="IPR003593">
    <property type="entry name" value="AAA+_ATPase"/>
</dbReference>
<dbReference type="GO" id="GO:0016887">
    <property type="term" value="F:ATP hydrolysis activity"/>
    <property type="evidence" value="ECO:0007669"/>
    <property type="project" value="InterPro"/>
</dbReference>
<dbReference type="Proteomes" id="UP000758022">
    <property type="component" value="Unassembled WGS sequence"/>
</dbReference>
<evidence type="ECO:0000256" key="3">
    <source>
        <dbReference type="ARBA" id="ARBA00022741"/>
    </source>
</evidence>
<dbReference type="GO" id="GO:0032991">
    <property type="term" value="C:protein-containing complex"/>
    <property type="evidence" value="ECO:0007669"/>
    <property type="project" value="UniProtKB-ARBA"/>
</dbReference>
<proteinExistence type="inferred from homology"/>
<dbReference type="PROSITE" id="PS00211">
    <property type="entry name" value="ABC_TRANSPORTER_1"/>
    <property type="match status" value="1"/>
</dbReference>
<dbReference type="GO" id="GO:0005524">
    <property type="term" value="F:ATP binding"/>
    <property type="evidence" value="ECO:0007669"/>
    <property type="project" value="UniProtKB-KW"/>
</dbReference>
<evidence type="ECO:0000256" key="4">
    <source>
        <dbReference type="ARBA" id="ARBA00022840"/>
    </source>
</evidence>
<evidence type="ECO:0000256" key="1">
    <source>
        <dbReference type="ARBA" id="ARBA00005417"/>
    </source>
</evidence>
<evidence type="ECO:0000313" key="7">
    <source>
        <dbReference type="Proteomes" id="UP000758022"/>
    </source>
</evidence>
<comment type="similarity">
    <text evidence="1">Belongs to the ABC transporter superfamily.</text>
</comment>
<dbReference type="EMBL" id="JAAXQQ010000004">
    <property type="protein sequence ID" value="MBY3064542.1"/>
    <property type="molecule type" value="Genomic_DNA"/>
</dbReference>
<dbReference type="InterPro" id="IPR027417">
    <property type="entry name" value="P-loop_NTPase"/>
</dbReference>
<dbReference type="InterPro" id="IPR017871">
    <property type="entry name" value="ABC_transporter-like_CS"/>
</dbReference>
<dbReference type="PANTHER" id="PTHR42781:SF4">
    <property type="entry name" value="SPERMIDINE_PUTRESCINE IMPORT ATP-BINDING PROTEIN POTA"/>
    <property type="match status" value="1"/>
</dbReference>
<dbReference type="Pfam" id="PF00005">
    <property type="entry name" value="ABC_tran"/>
    <property type="match status" value="1"/>
</dbReference>
<sequence>MTTALSLTNLSKHFRATAALDSVSLDVAAGEFIALLGPSGSGKTTLLRLLAGFDIPSAGEIRIGDKNVSTLAPGARDIGMVFQHYALFPHLTVRRNIEYGLKMHRWSAERRKTRVGELLDMVKLSAMAERMPRQLSGGQQQRVAIARALAYSPKILLMDEPLGALDRTLRVEMAEEIRSIHRQLGTTFIYVTHDRDEAMILADRVVIMQGGKIVADDAPERLFLRPNTEFVARFFSGMNVCTGEPLGTRGMVGFSPAAMVFEPPAEAHVALHCTMTDRLFLGERIQVTLLVGAEELVMHVPTLSGFEFERGKSATAYIPKSQIIPLACN</sequence>
<feature type="domain" description="ABC transporter" evidence="5">
    <location>
        <begin position="5"/>
        <end position="235"/>
    </location>
</feature>
<dbReference type="GO" id="GO:0015847">
    <property type="term" value="P:putrescine transport"/>
    <property type="evidence" value="ECO:0007669"/>
    <property type="project" value="UniProtKB-ARBA"/>
</dbReference>
<keyword evidence="4 6" id="KW-0067">ATP-binding</keyword>
<comment type="caution">
    <text evidence="6">The sequence shown here is derived from an EMBL/GenBank/DDBJ whole genome shotgun (WGS) entry which is preliminary data.</text>
</comment>
<dbReference type="Gene3D" id="3.40.50.300">
    <property type="entry name" value="P-loop containing nucleotide triphosphate hydrolases"/>
    <property type="match status" value="1"/>
</dbReference>
<keyword evidence="2" id="KW-0813">Transport</keyword>
<accession>A0AB35FCV6</accession>
<dbReference type="RefSeq" id="WP_221979000.1">
    <property type="nucleotide sequence ID" value="NZ_JAAXQQ010000004.1"/>
</dbReference>
<dbReference type="PROSITE" id="PS50893">
    <property type="entry name" value="ABC_TRANSPORTER_2"/>
    <property type="match status" value="1"/>
</dbReference>
<dbReference type="FunFam" id="3.40.50.300:FF:000133">
    <property type="entry name" value="Spermidine/putrescine import ATP-binding protein PotA"/>
    <property type="match status" value="1"/>
</dbReference>
<dbReference type="AlphaFoldDB" id="A0AB35FCV6"/>
<dbReference type="SMART" id="SM00382">
    <property type="entry name" value="AAA"/>
    <property type="match status" value="1"/>
</dbReference>
<evidence type="ECO:0000259" key="5">
    <source>
        <dbReference type="PROSITE" id="PS50893"/>
    </source>
</evidence>
<gene>
    <name evidence="6" type="ORF">HFO74_14030</name>
</gene>